<dbReference type="AlphaFoldDB" id="A0A379C7D8"/>
<feature type="transmembrane region" description="Helical" evidence="1">
    <location>
        <begin position="32"/>
        <end position="54"/>
    </location>
</feature>
<reference evidence="3 4" key="1">
    <citation type="submission" date="2018-06" db="EMBL/GenBank/DDBJ databases">
        <authorList>
            <consortium name="Pathogen Informatics"/>
            <person name="Doyle S."/>
        </authorList>
    </citation>
    <scope>NUCLEOTIDE SEQUENCE [LARGE SCALE GENOMIC DNA]</scope>
    <source>
        <strain evidence="3 4">NCTC13149</strain>
    </source>
</reference>
<evidence type="ECO:0000313" key="3">
    <source>
        <dbReference type="EMBL" id="SUB57546.1"/>
    </source>
</evidence>
<dbReference type="Pfam" id="PF02517">
    <property type="entry name" value="Rce1-like"/>
    <property type="match status" value="1"/>
</dbReference>
<protein>
    <submittedName>
        <fullName evidence="3">CAAX amino terminal protease self- immunity</fullName>
    </submittedName>
</protein>
<feature type="transmembrane region" description="Helical" evidence="1">
    <location>
        <begin position="91"/>
        <end position="112"/>
    </location>
</feature>
<dbReference type="OrthoDB" id="9777755at2"/>
<keyword evidence="1" id="KW-1133">Transmembrane helix</keyword>
<organism evidence="3 4">
    <name type="scientific">Peptoniphilus lacrimalis</name>
    <dbReference type="NCBI Taxonomy" id="33031"/>
    <lineage>
        <taxon>Bacteria</taxon>
        <taxon>Bacillati</taxon>
        <taxon>Bacillota</taxon>
        <taxon>Tissierellia</taxon>
        <taxon>Tissierellales</taxon>
        <taxon>Peptoniphilaceae</taxon>
        <taxon>Peptoniphilus</taxon>
    </lineage>
</organism>
<gene>
    <name evidence="3" type="ORF">NCTC13149_01389</name>
</gene>
<dbReference type="InterPro" id="IPR042150">
    <property type="entry name" value="MmRce1-like"/>
</dbReference>
<dbReference type="PANTHER" id="PTHR35797:SF1">
    <property type="entry name" value="PROTEASE"/>
    <property type="match status" value="1"/>
</dbReference>
<evidence type="ECO:0000259" key="2">
    <source>
        <dbReference type="Pfam" id="PF02517"/>
    </source>
</evidence>
<keyword evidence="1" id="KW-0812">Transmembrane</keyword>
<feature type="transmembrane region" description="Helical" evidence="1">
    <location>
        <begin position="212"/>
        <end position="233"/>
    </location>
</feature>
<dbReference type="InterPro" id="IPR003675">
    <property type="entry name" value="Rce1/LyrA-like_dom"/>
</dbReference>
<evidence type="ECO:0000256" key="1">
    <source>
        <dbReference type="SAM" id="Phobius"/>
    </source>
</evidence>
<feature type="transmembrane region" description="Helical" evidence="1">
    <location>
        <begin position="341"/>
        <end position="360"/>
    </location>
</feature>
<dbReference type="RefSeq" id="WP_115354491.1">
    <property type="nucleotide sequence ID" value="NZ_UGSZ01000001.1"/>
</dbReference>
<feature type="transmembrane region" description="Helical" evidence="1">
    <location>
        <begin position="60"/>
        <end position="79"/>
    </location>
</feature>
<feature type="transmembrane region" description="Helical" evidence="1">
    <location>
        <begin position="310"/>
        <end position="329"/>
    </location>
</feature>
<dbReference type="EMBL" id="UGSZ01000001">
    <property type="protein sequence ID" value="SUB57546.1"/>
    <property type="molecule type" value="Genomic_DNA"/>
</dbReference>
<evidence type="ECO:0000313" key="4">
    <source>
        <dbReference type="Proteomes" id="UP000255517"/>
    </source>
</evidence>
<keyword evidence="3" id="KW-0378">Hydrolase</keyword>
<keyword evidence="3" id="KW-0645">Protease</keyword>
<feature type="transmembrane region" description="Helical" evidence="1">
    <location>
        <begin position="174"/>
        <end position="192"/>
    </location>
</feature>
<dbReference type="GO" id="GO:0006508">
    <property type="term" value="P:proteolysis"/>
    <property type="evidence" value="ECO:0007669"/>
    <property type="project" value="UniProtKB-KW"/>
</dbReference>
<dbReference type="PANTHER" id="PTHR35797">
    <property type="entry name" value="PROTEASE-RELATED"/>
    <property type="match status" value="1"/>
</dbReference>
<feature type="domain" description="CAAX prenyl protease 2/Lysostaphin resistance protein A-like" evidence="2">
    <location>
        <begin position="220"/>
        <end position="323"/>
    </location>
</feature>
<dbReference type="GO" id="GO:0080120">
    <property type="term" value="P:CAAX-box protein maturation"/>
    <property type="evidence" value="ECO:0007669"/>
    <property type="project" value="UniProtKB-ARBA"/>
</dbReference>
<dbReference type="Proteomes" id="UP000255517">
    <property type="component" value="Unassembled WGS sequence"/>
</dbReference>
<proteinExistence type="predicted"/>
<keyword evidence="1" id="KW-0472">Membrane</keyword>
<feature type="transmembrane region" description="Helical" evidence="1">
    <location>
        <begin position="132"/>
        <end position="153"/>
    </location>
</feature>
<sequence>MNKYEDFDLDMKVTGEKIMEDKIEFSADGRDIYRFLTIVFILTLIIGIATVYGYYIGLSIQALASAMMLIPTLSVVLTVKLNKTKVYPKKIFDFYQITAFLIFLYVVISIFMGIDLPSYLGIVWGLFNGESLIGNIFPIIVGLTNLFLIFFIYKENKMEENKDLMKLWKLSDFNFKKIILYACYFIVFENIIDIATEVLCGNIDFVLYTLDYKFWLAEILVIPMVFLYVPLFFGEEYGWRFFLQPRLQKKFGKIKGVILLGVIWGIWHLPLVLFYYSTPENFFYAVTHQIIVCIFLSIVFAYFYEKSGSIWCVVLLHFMNNAISTIVATKKGGIQDLYSGAWMDLGVSFAVFAFIAIFFLRTAVFTEKKLN</sequence>
<feature type="transmembrane region" description="Helical" evidence="1">
    <location>
        <begin position="254"/>
        <end position="276"/>
    </location>
</feature>
<name>A0A379C7D8_9FIRM</name>
<feature type="transmembrane region" description="Helical" evidence="1">
    <location>
        <begin position="282"/>
        <end position="303"/>
    </location>
</feature>
<accession>A0A379C7D8</accession>
<dbReference type="GO" id="GO:0004175">
    <property type="term" value="F:endopeptidase activity"/>
    <property type="evidence" value="ECO:0007669"/>
    <property type="project" value="UniProtKB-ARBA"/>
</dbReference>